<dbReference type="GO" id="GO:0004672">
    <property type="term" value="F:protein kinase activity"/>
    <property type="evidence" value="ECO:0007669"/>
    <property type="project" value="InterPro"/>
</dbReference>
<dbReference type="InterPro" id="IPR000719">
    <property type="entry name" value="Prot_kinase_dom"/>
</dbReference>
<dbReference type="OrthoDB" id="4368010at2"/>
<dbReference type="GO" id="GO:0005524">
    <property type="term" value="F:ATP binding"/>
    <property type="evidence" value="ECO:0007669"/>
    <property type="project" value="InterPro"/>
</dbReference>
<proteinExistence type="predicted"/>
<dbReference type="RefSeq" id="WP_151564438.1">
    <property type="nucleotide sequence ID" value="NZ_WBMT01000013.1"/>
</dbReference>
<name>A0A6H9YLG8_9ACTN</name>
<comment type="caution">
    <text evidence="3">The sequence shown here is derived from an EMBL/GenBank/DDBJ whole genome shotgun (WGS) entry which is preliminary data.</text>
</comment>
<feature type="domain" description="Protein kinase" evidence="2">
    <location>
        <begin position="90"/>
        <end position="373"/>
    </location>
</feature>
<dbReference type="EMBL" id="WBMT01000013">
    <property type="protein sequence ID" value="KAB2345508.1"/>
    <property type="molecule type" value="Genomic_DNA"/>
</dbReference>
<evidence type="ECO:0000259" key="2">
    <source>
        <dbReference type="PROSITE" id="PS50011"/>
    </source>
</evidence>
<evidence type="ECO:0000256" key="1">
    <source>
        <dbReference type="SAM" id="MobiDB-lite"/>
    </source>
</evidence>
<feature type="region of interest" description="Disordered" evidence="1">
    <location>
        <begin position="351"/>
        <end position="373"/>
    </location>
</feature>
<evidence type="ECO:0000313" key="4">
    <source>
        <dbReference type="Proteomes" id="UP000468735"/>
    </source>
</evidence>
<dbReference type="PROSITE" id="PS50011">
    <property type="entry name" value="PROTEIN_KINASE_DOM"/>
    <property type="match status" value="1"/>
</dbReference>
<dbReference type="SUPFAM" id="SSF46565">
    <property type="entry name" value="Chaperone J-domain"/>
    <property type="match status" value="1"/>
</dbReference>
<dbReference type="InterPro" id="IPR011009">
    <property type="entry name" value="Kinase-like_dom_sf"/>
</dbReference>
<protein>
    <submittedName>
        <fullName evidence="3">Molecular chaperone DnaJ</fullName>
    </submittedName>
</protein>
<accession>A0A6H9YLG8</accession>
<keyword evidence="4" id="KW-1185">Reference proteome</keyword>
<dbReference type="Gene3D" id="1.10.510.10">
    <property type="entry name" value="Transferase(Phosphotransferase) domain 1"/>
    <property type="match status" value="1"/>
</dbReference>
<evidence type="ECO:0000313" key="3">
    <source>
        <dbReference type="EMBL" id="KAB2345508.1"/>
    </source>
</evidence>
<dbReference type="AlphaFoldDB" id="A0A6H9YLG8"/>
<dbReference type="SUPFAM" id="SSF56112">
    <property type="entry name" value="Protein kinase-like (PK-like)"/>
    <property type="match status" value="1"/>
</dbReference>
<dbReference type="Proteomes" id="UP000468735">
    <property type="component" value="Unassembled WGS sequence"/>
</dbReference>
<sequence>MTDRNQRTPSSQRPVELDEALARLDRVRTPADLFGTDAADAARSYRRLARLVHPDATGGRTLDAFTRLNALWRIYSRDDAATLTTRHHSYRLGGVKAEGDLANLYSASYDGARPAIVKLPRDPRDSDLVEREAVALRQLPEDGDERFRAYVPRLIETFRHRDAATGEQRQANAMAALDGFHSLADVRAAYPGGVDPRDAAWMWRRLLVALGFAHGAGVLHGAVLPDHVLIHPEKHGLVLVDWCYSVPGCYSYADATGRVPAMVDRYTSWYPPEVPARQRASAATDIFMATRCMTELMGGADRTGTAPKAMRLFAKGCLLTSQKRRPDDAWKLLGELDELLERLYGPRRFRPFHMPDPISTRPTPTPDPTSTTR</sequence>
<reference evidence="3 4" key="1">
    <citation type="submission" date="2019-09" db="EMBL/GenBank/DDBJ databases">
        <title>Actinomadura physcomitrii sp. nov., a novel actinomycete isolated from moss [Physcomitrium sphaericum (Ludw) Fuernr].</title>
        <authorList>
            <person name="Zhuang X."/>
            <person name="Liu C."/>
        </authorList>
    </citation>
    <scope>NUCLEOTIDE SEQUENCE [LARGE SCALE GENOMIC DNA]</scope>
    <source>
        <strain evidence="3 4">HMC1</strain>
    </source>
</reference>
<dbReference type="InterPro" id="IPR036869">
    <property type="entry name" value="J_dom_sf"/>
</dbReference>
<feature type="compositionally biased region" description="Low complexity" evidence="1">
    <location>
        <begin position="355"/>
        <end position="373"/>
    </location>
</feature>
<organism evidence="3 4">
    <name type="scientific">Actinomadura rudentiformis</name>
    <dbReference type="NCBI Taxonomy" id="359158"/>
    <lineage>
        <taxon>Bacteria</taxon>
        <taxon>Bacillati</taxon>
        <taxon>Actinomycetota</taxon>
        <taxon>Actinomycetes</taxon>
        <taxon>Streptosporangiales</taxon>
        <taxon>Thermomonosporaceae</taxon>
        <taxon>Actinomadura</taxon>
    </lineage>
</organism>
<gene>
    <name evidence="3" type="ORF">F8566_26470</name>
</gene>